<accession>A0A6L8M5G5</accession>
<reference evidence="1 2" key="1">
    <citation type="submission" date="2020-01" db="EMBL/GenBank/DDBJ databases">
        <title>Draft Genome Sequence of Vibrio sp. strain OCN044, Isolated from a Healthy Coral at Palmyra Atoll.</title>
        <authorList>
            <person name="Videau P."/>
            <person name="Loughran R."/>
            <person name="Esquivel A."/>
            <person name="Deadmond M."/>
            <person name="Paddock B.E."/>
            <person name="Saw J.H."/>
            <person name="Ushijima B."/>
        </authorList>
    </citation>
    <scope>NUCLEOTIDE SEQUENCE [LARGE SCALE GENOMIC DNA]</scope>
    <source>
        <strain evidence="1 2">OCN044</strain>
    </source>
</reference>
<dbReference type="AlphaFoldDB" id="A0A6L8M5G5"/>
<sequence length="547" mass="59987">MWKIIVLSFWFITFLAQSFELSFTPLAPIQCDNRQGIFMRNQDRPVEPWTDNYPASVHTGQSLAIAVCHLYNQEVSSFTIDKGSLIPQLISNIAPNSSLRIDIINSANITVHNTLKFGVEDNQNNQSDIEVALINNIIKGPIGSNSDIHISLKDSANINLRSLTSELTITNASLIEELVNMEEEDDFPALNNYFHIDIQNSANVLGKGKVTIADGQLENETIDYLLDQSQIHIHKHNVANVNARQLILFDSELSDETVDTGQISQSKIDIFLNNVGNANSHSIDISDAELVDEVIDAKNIFDSDIEITLKHVANTASQTLTILEGELLDESIDANYIDNSSIKIYLDQVGNVTATQSITINEGELVDEVLDAETIQSTDVQIRAKDTGNVDTQWLTIYQGELLDEIVDVQSTLSSVIKILLTNAGNSQSQILEITDGELVDEVFDGQEIRLSQVDIDLHQVANASGKGGMGASVGSTLIRSELLDEVLDSENGIFLSQGKLTISHSANLNTFLASLFDSQLADTFLEAPNNDHISVTVENSGLLLIP</sequence>
<comment type="caution">
    <text evidence="1">The sequence shown here is derived from an EMBL/GenBank/DDBJ whole genome shotgun (WGS) entry which is preliminary data.</text>
</comment>
<proteinExistence type="predicted"/>
<dbReference type="RefSeq" id="WP_160933046.1">
    <property type="nucleotide sequence ID" value="NZ_WWEU01000016.1"/>
</dbReference>
<name>A0A6L8M5G5_9VIBR</name>
<evidence type="ECO:0000313" key="1">
    <source>
        <dbReference type="EMBL" id="MYM61559.1"/>
    </source>
</evidence>
<gene>
    <name evidence="1" type="ORF">GTG28_20375</name>
</gene>
<evidence type="ECO:0000313" key="2">
    <source>
        <dbReference type="Proteomes" id="UP000478571"/>
    </source>
</evidence>
<dbReference type="EMBL" id="WWEU01000016">
    <property type="protein sequence ID" value="MYM61559.1"/>
    <property type="molecule type" value="Genomic_DNA"/>
</dbReference>
<protein>
    <submittedName>
        <fullName evidence="1">Uncharacterized protein</fullName>
    </submittedName>
</protein>
<dbReference type="Proteomes" id="UP000478571">
    <property type="component" value="Unassembled WGS sequence"/>
</dbReference>
<organism evidence="1 2">
    <name type="scientific">Vibrio tetraodonis subsp. pristinus</name>
    <dbReference type="NCBI Taxonomy" id="2695891"/>
    <lineage>
        <taxon>Bacteria</taxon>
        <taxon>Pseudomonadati</taxon>
        <taxon>Pseudomonadota</taxon>
        <taxon>Gammaproteobacteria</taxon>
        <taxon>Vibrionales</taxon>
        <taxon>Vibrionaceae</taxon>
        <taxon>Vibrio</taxon>
    </lineage>
</organism>
<keyword evidence="2" id="KW-1185">Reference proteome</keyword>